<dbReference type="VEuPathDB" id="PlasmoDB:PKNH_0929400"/>
<dbReference type="OMA" id="DINHCDI"/>
<sequence length="512" mass="59502">MECFMCESEILPTLNTFIVLDIVIQMLKGCKGGSSRAEGGEKKKALYLTNKIMMEAFPPNFNFILAFLNGKVNHNTAKISQGEDLPNVVEGGTQPDERNGERNFVEHTTQWNIHKVKDIKKGTVERVTYFESPMKEHLSVEKFRQILERIHIKYIEGDEGENDEREMRHLQEKRLGEKTLTETLYNLNERKEYNWVIVNLAFLFVKDKKKINIYAENLSLHYLYEKTKDTCTDSLNTTKEILFSSQNTNNFRNIPTEREIYDVPFFNNILTVHFCYSFLVNFYEHLNHHQLEDTICNSVESHMGRTYRDTQCDMNKGEVPRGRSTYRPRGRTHDRNTESTDRVRTSDQCTIATILNSNNLEKHSISRKRKLEEIEGGELLSGSHSGTPLGDRERSTPEEGSTTDTAPNDGSEGEQYIHLEHPHVEHPHVDNLDNHQHLQNLPYLPNDDLSGEHISKNTKAHEEDFLNPRKRKKKKGNIKHLYTFDVIPKSEKYKKIYINMLSLYCNCICLIS</sequence>
<accession>A0A1Y3DM53</accession>
<protein>
    <submittedName>
        <fullName evidence="2">Uncharacterized protein</fullName>
    </submittedName>
</protein>
<dbReference type="VEuPathDB" id="PlasmoDB:PKA1H_090035100"/>
<organism evidence="2 3">
    <name type="scientific">Plasmodium knowlesi</name>
    <dbReference type="NCBI Taxonomy" id="5850"/>
    <lineage>
        <taxon>Eukaryota</taxon>
        <taxon>Sar</taxon>
        <taxon>Alveolata</taxon>
        <taxon>Apicomplexa</taxon>
        <taxon>Aconoidasida</taxon>
        <taxon>Haemosporida</taxon>
        <taxon>Plasmodiidae</taxon>
        <taxon>Plasmodium</taxon>
        <taxon>Plasmodium (Plasmodium)</taxon>
    </lineage>
</organism>
<name>A0A1Y3DM53_PLAKN</name>
<dbReference type="AlphaFoldDB" id="A0A1Y3DM53"/>
<evidence type="ECO:0000313" key="3">
    <source>
        <dbReference type="Proteomes" id="UP000195012"/>
    </source>
</evidence>
<feature type="compositionally biased region" description="Basic and acidic residues" evidence="1">
    <location>
        <begin position="310"/>
        <end position="321"/>
    </location>
</feature>
<comment type="caution">
    <text evidence="2">The sequence shown here is derived from an EMBL/GenBank/DDBJ whole genome shotgun (WGS) entry which is preliminary data.</text>
</comment>
<feature type="region of interest" description="Disordered" evidence="1">
    <location>
        <begin position="373"/>
        <end position="413"/>
    </location>
</feature>
<feature type="compositionally biased region" description="Polar residues" evidence="1">
    <location>
        <begin position="398"/>
        <end position="408"/>
    </location>
</feature>
<dbReference type="Proteomes" id="UP000195012">
    <property type="component" value="Unassembled WGS sequence"/>
</dbReference>
<dbReference type="eggNOG" id="ENOG502QXWI">
    <property type="taxonomic scope" value="Eukaryota"/>
</dbReference>
<reference evidence="2 3" key="1">
    <citation type="submission" date="2017-05" db="EMBL/GenBank/DDBJ databases">
        <title>PacBio assembly of a Plasmodium knowlesi genome sequence with Hi-C correction and manual annotation of the SICAvar gene family.</title>
        <authorList>
            <person name="Lapp S.A."/>
            <person name="Geraldo J.A."/>
            <person name="Chien J.-T."/>
            <person name="Ay F."/>
            <person name="Pakala S.B."/>
            <person name="Batugedara G."/>
            <person name="Humphrey J.C."/>
            <person name="Debarry J.D."/>
            <person name="Le Roch K.G."/>
            <person name="Galinski M.R."/>
            <person name="Kissinger J.C."/>
        </authorList>
    </citation>
    <scope>NUCLEOTIDE SEQUENCE [LARGE SCALE GENOMIC DNA]</scope>
    <source>
        <strain evidence="3">Malayan Strain Pk1 (A+)</strain>
    </source>
</reference>
<feature type="compositionally biased region" description="Low complexity" evidence="1">
    <location>
        <begin position="377"/>
        <end position="386"/>
    </location>
</feature>
<dbReference type="EMBL" id="NETL01000026">
    <property type="protein sequence ID" value="OTN65240.1"/>
    <property type="molecule type" value="Genomic_DNA"/>
</dbReference>
<gene>
    <name evidence="2" type="ORF">PKNOH_S120148100</name>
</gene>
<proteinExistence type="predicted"/>
<evidence type="ECO:0000256" key="1">
    <source>
        <dbReference type="SAM" id="MobiDB-lite"/>
    </source>
</evidence>
<dbReference type="OrthoDB" id="372575at2759"/>
<feature type="compositionally biased region" description="Basic and acidic residues" evidence="1">
    <location>
        <begin position="331"/>
        <end position="345"/>
    </location>
</feature>
<dbReference type="VEuPathDB" id="PlasmoDB:PKNOH_S120148100"/>
<feature type="region of interest" description="Disordered" evidence="1">
    <location>
        <begin position="310"/>
        <end position="345"/>
    </location>
</feature>
<evidence type="ECO:0000313" key="2">
    <source>
        <dbReference type="EMBL" id="OTN65240.1"/>
    </source>
</evidence>